<dbReference type="Pfam" id="PF00929">
    <property type="entry name" value="RNase_T"/>
    <property type="match status" value="1"/>
</dbReference>
<comment type="caution">
    <text evidence="8">The sequence shown here is derived from an EMBL/GenBank/DDBJ whole genome shotgun (WGS) entry which is preliminary data.</text>
</comment>
<dbReference type="PANTHER" id="PTHR12801:SF45">
    <property type="entry name" value="RNA EXONUCLEASE 4"/>
    <property type="match status" value="1"/>
</dbReference>
<dbReference type="GO" id="GO:0006364">
    <property type="term" value="P:rRNA processing"/>
    <property type="evidence" value="ECO:0007669"/>
    <property type="project" value="UniProtKB-KW"/>
</dbReference>
<evidence type="ECO:0000256" key="2">
    <source>
        <dbReference type="ARBA" id="ARBA00022722"/>
    </source>
</evidence>
<dbReference type="InterPro" id="IPR012337">
    <property type="entry name" value="RNaseH-like_sf"/>
</dbReference>
<evidence type="ECO:0000256" key="4">
    <source>
        <dbReference type="ARBA" id="ARBA00022839"/>
    </source>
</evidence>
<feature type="domain" description="Exonuclease" evidence="7">
    <location>
        <begin position="52"/>
        <end position="230"/>
    </location>
</feature>
<feature type="compositionally biased region" description="Pro residues" evidence="6">
    <location>
        <begin position="357"/>
        <end position="368"/>
    </location>
</feature>
<dbReference type="AlphaFoldDB" id="A0A369K6C9"/>
<evidence type="ECO:0000313" key="8">
    <source>
        <dbReference type="EMBL" id="RDB28357.1"/>
    </source>
</evidence>
<dbReference type="SUPFAM" id="SSF53098">
    <property type="entry name" value="Ribonuclease H-like"/>
    <property type="match status" value="1"/>
</dbReference>
<comment type="function">
    <text evidence="5">Exoribonuclease involved in ribosome biosynthesis. Involved in the processing of ITS1, the internal transcribed spacer localized between the 18S and 5.8S rRNAs.</text>
</comment>
<dbReference type="OrthoDB" id="3353673at2759"/>
<dbReference type="InterPro" id="IPR013520">
    <property type="entry name" value="Ribonucl_H"/>
</dbReference>
<organism evidence="8 9">
    <name type="scientific">Hypsizygus marmoreus</name>
    <name type="common">White beech mushroom</name>
    <name type="synonym">Agaricus marmoreus</name>
    <dbReference type="NCBI Taxonomy" id="39966"/>
    <lineage>
        <taxon>Eukaryota</taxon>
        <taxon>Fungi</taxon>
        <taxon>Dikarya</taxon>
        <taxon>Basidiomycota</taxon>
        <taxon>Agaricomycotina</taxon>
        <taxon>Agaricomycetes</taxon>
        <taxon>Agaricomycetidae</taxon>
        <taxon>Agaricales</taxon>
        <taxon>Tricholomatineae</taxon>
        <taxon>Lyophyllaceae</taxon>
        <taxon>Hypsizygus</taxon>
    </lineage>
</organism>
<dbReference type="InParanoid" id="A0A369K6C9"/>
<sequence length="555" mass="62646">MYRPPPCVTNLDHYGPPSLLSPTTYHCEEGSTKESTALQFPHSSTSLYWPQDYVAVSAVVVYIGTIFVNERTERIPMVARVSIVDYRGCVILDTYVHPTHHIEDYRTSETGLQYAYLATAPPFQDVQLQVADIIKNKVLVGHSLWKFLSVLGLSHPALRTRDLALFRPLRKKLKSRHIVDLPILVHLFMGRQIGFEYENPTEVARAWAWGLYDVVTLATVTSHTMNSFNAINQPMPLYSSYSSVTPSNNMQSLIPVEHPSDDPSVQLPLSDRNNWYYPSHGYDSDDEVLEAGSSSGNWGRKTVKGARWARRGKIASWGPAMDDWEAEERARKRIKLLLPQERRSPSPPTLPHLSRSPSPPLVSPYPPPNSQHLSYTSFVMDKAVTHTFRSNLLDELEHATNGLIEGEATMRKALGRLWEVMSEDPDVNPGDSSLVPKREDEDGESDDQDYRARRLACAPDLTPPTHKLFLLSYSSGGPPVFEPSHFSSPEMQLDSLEKSLAALRELQDDGREYIERLQEIRDGLGDVRAHRNGIWDLVRENAVKELHDVAFNTTL</sequence>
<keyword evidence="3" id="KW-0378">Hydrolase</keyword>
<evidence type="ECO:0000256" key="6">
    <source>
        <dbReference type="SAM" id="MobiDB-lite"/>
    </source>
</evidence>
<dbReference type="GO" id="GO:0005634">
    <property type="term" value="C:nucleus"/>
    <property type="evidence" value="ECO:0007669"/>
    <property type="project" value="TreeGrafter"/>
</dbReference>
<evidence type="ECO:0000313" key="9">
    <source>
        <dbReference type="Proteomes" id="UP000076154"/>
    </source>
</evidence>
<accession>A0A369K6C9</accession>
<keyword evidence="9" id="KW-1185">Reference proteome</keyword>
<keyword evidence="1" id="KW-0698">rRNA processing</keyword>
<dbReference type="Proteomes" id="UP000076154">
    <property type="component" value="Unassembled WGS sequence"/>
</dbReference>
<dbReference type="GO" id="GO:0003676">
    <property type="term" value="F:nucleic acid binding"/>
    <property type="evidence" value="ECO:0007669"/>
    <property type="project" value="InterPro"/>
</dbReference>
<dbReference type="PANTHER" id="PTHR12801">
    <property type="entry name" value="RNA EXONUCLEASE REXO1 / RECO3 FAMILY MEMBER-RELATED"/>
    <property type="match status" value="1"/>
</dbReference>
<feature type="region of interest" description="Disordered" evidence="6">
    <location>
        <begin position="337"/>
        <end position="368"/>
    </location>
</feature>
<dbReference type="InterPro" id="IPR036397">
    <property type="entry name" value="RNaseH_sf"/>
</dbReference>
<reference evidence="8" key="1">
    <citation type="submission" date="2018-04" db="EMBL/GenBank/DDBJ databases">
        <title>Whole genome sequencing of Hypsizygus marmoreus.</title>
        <authorList>
            <person name="Choi I.-G."/>
            <person name="Min B."/>
            <person name="Kim J.-G."/>
            <person name="Kim S."/>
            <person name="Oh Y.-L."/>
            <person name="Kong W.-S."/>
            <person name="Park H."/>
            <person name="Jeong J."/>
            <person name="Song E.-S."/>
        </authorList>
    </citation>
    <scope>NUCLEOTIDE SEQUENCE [LARGE SCALE GENOMIC DNA]</scope>
    <source>
        <strain evidence="8">51987-8</strain>
    </source>
</reference>
<proteinExistence type="predicted"/>
<evidence type="ECO:0000256" key="3">
    <source>
        <dbReference type="ARBA" id="ARBA00022801"/>
    </source>
</evidence>
<dbReference type="GO" id="GO:0004527">
    <property type="term" value="F:exonuclease activity"/>
    <property type="evidence" value="ECO:0007669"/>
    <property type="project" value="UniProtKB-KW"/>
</dbReference>
<feature type="region of interest" description="Disordered" evidence="6">
    <location>
        <begin position="421"/>
        <end position="449"/>
    </location>
</feature>
<evidence type="ECO:0000256" key="5">
    <source>
        <dbReference type="ARBA" id="ARBA00025599"/>
    </source>
</evidence>
<dbReference type="Gene3D" id="3.30.420.10">
    <property type="entry name" value="Ribonuclease H-like superfamily/Ribonuclease H"/>
    <property type="match status" value="1"/>
</dbReference>
<evidence type="ECO:0000256" key="1">
    <source>
        <dbReference type="ARBA" id="ARBA00022552"/>
    </source>
</evidence>
<evidence type="ECO:0000259" key="7">
    <source>
        <dbReference type="SMART" id="SM00479"/>
    </source>
</evidence>
<name>A0A369K6C9_HYPMA</name>
<keyword evidence="4 8" id="KW-0269">Exonuclease</keyword>
<dbReference type="EMBL" id="LUEZ02000010">
    <property type="protein sequence ID" value="RDB28357.1"/>
    <property type="molecule type" value="Genomic_DNA"/>
</dbReference>
<dbReference type="InterPro" id="IPR047021">
    <property type="entry name" value="REXO1/3/4-like"/>
</dbReference>
<dbReference type="SMART" id="SM00479">
    <property type="entry name" value="EXOIII"/>
    <property type="match status" value="1"/>
</dbReference>
<keyword evidence="2" id="KW-0540">Nuclease</keyword>
<gene>
    <name evidence="8" type="primary">REX4_0</name>
    <name evidence="8" type="ORF">Hypma_015233</name>
</gene>
<dbReference type="STRING" id="39966.A0A369K6C9"/>
<protein>
    <submittedName>
        <fullName evidence="8">RNA exonuclease 4</fullName>
    </submittedName>
</protein>